<feature type="compositionally biased region" description="Acidic residues" evidence="9">
    <location>
        <begin position="794"/>
        <end position="808"/>
    </location>
</feature>
<name>A0A669DN33_ORENI</name>
<keyword evidence="2" id="KW-0964">Secreted</keyword>
<dbReference type="Ensembl" id="ENSONIT00000077886.1">
    <property type="protein sequence ID" value="ENSONIP00000060843.1"/>
    <property type="gene ID" value="ENSONIG00000027337.1"/>
</dbReference>
<evidence type="ECO:0000256" key="7">
    <source>
        <dbReference type="ARBA" id="ARBA00023319"/>
    </source>
</evidence>
<keyword evidence="7" id="KW-0393">Immunoglobulin domain</keyword>
<keyword evidence="4" id="KW-0677">Repeat</keyword>
<dbReference type="AlphaFoldDB" id="A0A669DN33"/>
<dbReference type="SMART" id="SM00202">
    <property type="entry name" value="SR"/>
    <property type="match status" value="3"/>
</dbReference>
<dbReference type="InterPro" id="IPR007110">
    <property type="entry name" value="Ig-like_dom"/>
</dbReference>
<evidence type="ECO:0000313" key="14">
    <source>
        <dbReference type="Ensembl" id="ENSONIP00000060843.1"/>
    </source>
</evidence>
<feature type="transmembrane region" description="Helical" evidence="10">
    <location>
        <begin position="640"/>
        <end position="664"/>
    </location>
</feature>
<feature type="disulfide bond" evidence="8">
    <location>
        <begin position="171"/>
        <end position="232"/>
    </location>
</feature>
<dbReference type="InterPro" id="IPR003599">
    <property type="entry name" value="Ig_sub"/>
</dbReference>
<evidence type="ECO:0000256" key="2">
    <source>
        <dbReference type="ARBA" id="ARBA00022525"/>
    </source>
</evidence>
<feature type="disulfide bond" evidence="8">
    <location>
        <begin position="55"/>
        <end position="119"/>
    </location>
</feature>
<feature type="region of interest" description="Disordered" evidence="9">
    <location>
        <begin position="754"/>
        <end position="837"/>
    </location>
</feature>
<feature type="compositionally biased region" description="Acidic residues" evidence="9">
    <location>
        <begin position="762"/>
        <end position="774"/>
    </location>
</feature>
<dbReference type="Gene3D" id="3.10.250.10">
    <property type="entry name" value="SRCR-like domain"/>
    <property type="match status" value="3"/>
</dbReference>
<accession>A0A669DN33</accession>
<dbReference type="GeneTree" id="ENSGT00950000183145"/>
<feature type="disulfide bond" evidence="8">
    <location>
        <begin position="99"/>
        <end position="109"/>
    </location>
</feature>
<keyword evidence="10" id="KW-1133">Transmembrane helix</keyword>
<keyword evidence="6" id="KW-0325">Glycoprotein</keyword>
<evidence type="ECO:0000259" key="12">
    <source>
        <dbReference type="PROSITE" id="PS50287"/>
    </source>
</evidence>
<keyword evidence="15" id="KW-1185">Reference proteome</keyword>
<evidence type="ECO:0000256" key="11">
    <source>
        <dbReference type="SAM" id="SignalP"/>
    </source>
</evidence>
<dbReference type="PANTHER" id="PTHR19331">
    <property type="entry name" value="SCAVENGER RECEPTOR DOMAIN-CONTAINING"/>
    <property type="match status" value="1"/>
</dbReference>
<protein>
    <recommendedName>
        <fullName evidence="16">Deleted in malignant brain tumors 1 protein-like</fullName>
    </recommendedName>
</protein>
<feature type="domain" description="SRCR" evidence="12">
    <location>
        <begin position="134"/>
        <end position="233"/>
    </location>
</feature>
<feature type="disulfide bond" evidence="8">
    <location>
        <begin position="274"/>
        <end position="335"/>
    </location>
</feature>
<feature type="domain" description="SRCR" evidence="12">
    <location>
        <begin position="29"/>
        <end position="130"/>
    </location>
</feature>
<dbReference type="InterPro" id="IPR013783">
    <property type="entry name" value="Ig-like_fold"/>
</dbReference>
<dbReference type="Proteomes" id="UP000005207">
    <property type="component" value="Linkage group LG4"/>
</dbReference>
<feature type="disulfide bond" evidence="8">
    <location>
        <begin position="68"/>
        <end position="129"/>
    </location>
</feature>
<evidence type="ECO:0000256" key="6">
    <source>
        <dbReference type="ARBA" id="ARBA00023180"/>
    </source>
</evidence>
<dbReference type="PROSITE" id="PS50287">
    <property type="entry name" value="SRCR_2"/>
    <property type="match status" value="3"/>
</dbReference>
<dbReference type="Pfam" id="PF13895">
    <property type="entry name" value="Ig_2"/>
    <property type="match status" value="1"/>
</dbReference>
<feature type="disulfide bond" evidence="8">
    <location>
        <begin position="202"/>
        <end position="212"/>
    </location>
</feature>
<proteinExistence type="predicted"/>
<keyword evidence="10" id="KW-0812">Transmembrane</keyword>
<dbReference type="Pfam" id="PF00047">
    <property type="entry name" value="ig"/>
    <property type="match status" value="1"/>
</dbReference>
<evidence type="ECO:0000256" key="5">
    <source>
        <dbReference type="ARBA" id="ARBA00023157"/>
    </source>
</evidence>
<feature type="domain" description="Ig-like" evidence="13">
    <location>
        <begin position="439"/>
        <end position="529"/>
    </location>
</feature>
<feature type="compositionally biased region" description="Acidic residues" evidence="9">
    <location>
        <begin position="819"/>
        <end position="837"/>
    </location>
</feature>
<dbReference type="PRINTS" id="PR00258">
    <property type="entry name" value="SPERACTRCPTR"/>
</dbReference>
<feature type="domain" description="Ig-like" evidence="13">
    <location>
        <begin position="342"/>
        <end position="425"/>
    </location>
</feature>
<dbReference type="Gene3D" id="2.60.40.10">
    <property type="entry name" value="Immunoglobulins"/>
    <property type="match status" value="3"/>
</dbReference>
<reference evidence="14" key="2">
    <citation type="submission" date="2025-08" db="UniProtKB">
        <authorList>
            <consortium name="Ensembl"/>
        </authorList>
    </citation>
    <scope>IDENTIFICATION</scope>
</reference>
<evidence type="ECO:0000256" key="8">
    <source>
        <dbReference type="PROSITE-ProRule" id="PRU00196"/>
    </source>
</evidence>
<dbReference type="InterPro" id="IPR036772">
    <property type="entry name" value="SRCR-like_dom_sf"/>
</dbReference>
<dbReference type="FunFam" id="3.10.250.10:FF:000006">
    <property type="entry name" value="neurotrypsin isoform X2"/>
    <property type="match status" value="3"/>
</dbReference>
<dbReference type="SMART" id="SM00409">
    <property type="entry name" value="IG"/>
    <property type="match status" value="3"/>
</dbReference>
<feature type="disulfide bond" evidence="8">
    <location>
        <begin position="261"/>
        <end position="325"/>
    </location>
</feature>
<dbReference type="GO" id="GO:0016020">
    <property type="term" value="C:membrane"/>
    <property type="evidence" value="ECO:0007669"/>
    <property type="project" value="InterPro"/>
</dbReference>
<feature type="chain" id="PRO_5025471658" description="Deleted in malignant brain tumors 1 protein-like" evidence="11">
    <location>
        <begin position="28"/>
        <end position="837"/>
    </location>
</feature>
<dbReference type="PROSITE" id="PS00420">
    <property type="entry name" value="SRCR_1"/>
    <property type="match status" value="2"/>
</dbReference>
<evidence type="ECO:0000256" key="9">
    <source>
        <dbReference type="SAM" id="MobiDB-lite"/>
    </source>
</evidence>
<evidence type="ECO:0000259" key="13">
    <source>
        <dbReference type="PROSITE" id="PS50835"/>
    </source>
</evidence>
<dbReference type="SUPFAM" id="SSF48726">
    <property type="entry name" value="Immunoglobulin"/>
    <property type="match status" value="3"/>
</dbReference>
<feature type="domain" description="Ig-like" evidence="13">
    <location>
        <begin position="537"/>
        <end position="625"/>
    </location>
</feature>
<evidence type="ECO:0000256" key="3">
    <source>
        <dbReference type="ARBA" id="ARBA00022729"/>
    </source>
</evidence>
<feature type="disulfide bond" evidence="8">
    <location>
        <begin position="158"/>
        <end position="222"/>
    </location>
</feature>
<dbReference type="InterPro" id="IPR036179">
    <property type="entry name" value="Ig-like_dom_sf"/>
</dbReference>
<evidence type="ECO:0000256" key="10">
    <source>
        <dbReference type="SAM" id="Phobius"/>
    </source>
</evidence>
<evidence type="ECO:0008006" key="16">
    <source>
        <dbReference type="Google" id="ProtNLM"/>
    </source>
</evidence>
<keyword evidence="3 11" id="KW-0732">Signal</keyword>
<dbReference type="PANTHER" id="PTHR19331:SF22">
    <property type="entry name" value="DELETED IN MALIGNANT BRAIN TUMORS 1 PROTEIN"/>
    <property type="match status" value="1"/>
</dbReference>
<dbReference type="SUPFAM" id="SSF56487">
    <property type="entry name" value="SRCR-like"/>
    <property type="match status" value="3"/>
</dbReference>
<sequence>MGCRQQRVLQFLTFVSCLLAFTSPAAGQIRLAGSESTQCSGRVEIYHSGSWGTVCDDGWGINDANVVCRQLGCGTAVEATSSARFGQGTGKIWLDDVACSGSESSLTECGHNGFGKHNCGHGEDAGVVCSGSLIRFAGSTSCSGRVEFYYNSSWGTVCDDGWDLNDAKVVCRQLGCGRALEATSSARFGQGTGKIWLDDVACSGSESSLTECGHNGFGKHNCGHGEDAGVVCSGSQIRFAGSTSCSGRVEFYYNSSWGTVCDDGWDLNDAKVVCRQLGCGRALEATSSARFGQGTGKIWLDNVACSGNESSLTECGHNGFGKHNCGHGEDAGVVCSVSLPEPRISLNRDKVAWGEDVTITCSILSELLGGTFILKKTSGTFSQTASSSSTSATFSIHKVDLDHNGSYQCQYQKNISEQNFSSSLSDAVRLSVNVSFPKPHIAINPVGEVTWGQNITITCSISTQVLGGSFILKKTSDSFIRTQTSSTNSATFNILKVNFDNEGLYQCQYQKMGSGLEFNSPPSDSGRLSVTVRLQRPRISLTSPNAGLVWGPEGAQITRGYSFILTCSINSTFSSGHFILSFSGSNLTEPAVNNSASFSFPVAEYEHQGNYSCVYEVTVSTRTFRSAATAPTSVVIKLSLMPLLSSVAVGILLLLLLLLLVVLLRRRKQRAKEPVALIHSQIVDQVGNAYMWGDNEGDEDDEDYVNVDLMDVKMKGGAAGVDEEGSNDYEEPVCNDDHDYKKAGPNCMKARKACVSVSDHREDEDDVTSDEEDNYEKVSPPSLYVSPPPPPGVDNDDEEETSDEEDNYENVSPPLLGVDNDEEEETSDEEDNYENVP</sequence>
<evidence type="ECO:0000313" key="15">
    <source>
        <dbReference type="Proteomes" id="UP000005207"/>
    </source>
</evidence>
<feature type="signal peptide" evidence="11">
    <location>
        <begin position="1"/>
        <end position="27"/>
    </location>
</feature>
<comment type="subcellular location">
    <subcellularLocation>
        <location evidence="1">Secreted</location>
    </subcellularLocation>
</comment>
<organism evidence="14 15">
    <name type="scientific">Oreochromis niloticus</name>
    <name type="common">Nile tilapia</name>
    <name type="synonym">Tilapia nilotica</name>
    <dbReference type="NCBI Taxonomy" id="8128"/>
    <lineage>
        <taxon>Eukaryota</taxon>
        <taxon>Metazoa</taxon>
        <taxon>Chordata</taxon>
        <taxon>Craniata</taxon>
        <taxon>Vertebrata</taxon>
        <taxon>Euteleostomi</taxon>
        <taxon>Actinopterygii</taxon>
        <taxon>Neopterygii</taxon>
        <taxon>Teleostei</taxon>
        <taxon>Neoteleostei</taxon>
        <taxon>Acanthomorphata</taxon>
        <taxon>Ovalentaria</taxon>
        <taxon>Cichlomorphae</taxon>
        <taxon>Cichliformes</taxon>
        <taxon>Cichlidae</taxon>
        <taxon>African cichlids</taxon>
        <taxon>Pseudocrenilabrinae</taxon>
        <taxon>Oreochromini</taxon>
        <taxon>Oreochromis</taxon>
    </lineage>
</organism>
<feature type="disulfide bond" evidence="8">
    <location>
        <begin position="305"/>
        <end position="315"/>
    </location>
</feature>
<reference evidence="15" key="1">
    <citation type="submission" date="2012-01" db="EMBL/GenBank/DDBJ databases">
        <title>The Genome Sequence of Oreochromis niloticus (Nile Tilapia).</title>
        <authorList>
            <consortium name="Broad Institute Genome Assembly Team"/>
            <consortium name="Broad Institute Sequencing Platform"/>
            <person name="Di Palma F."/>
            <person name="Johnson J."/>
            <person name="Lander E.S."/>
            <person name="Lindblad-Toh K."/>
        </authorList>
    </citation>
    <scope>NUCLEOTIDE SEQUENCE [LARGE SCALE GENOMIC DNA]</scope>
</reference>
<feature type="domain" description="SRCR" evidence="12">
    <location>
        <begin position="237"/>
        <end position="336"/>
    </location>
</feature>
<dbReference type="InterPro" id="IPR001190">
    <property type="entry name" value="SRCR"/>
</dbReference>
<keyword evidence="10" id="KW-0472">Membrane</keyword>
<dbReference type="PROSITE" id="PS50835">
    <property type="entry name" value="IG_LIKE"/>
    <property type="match status" value="3"/>
</dbReference>
<evidence type="ECO:0000256" key="1">
    <source>
        <dbReference type="ARBA" id="ARBA00004613"/>
    </source>
</evidence>
<reference evidence="14" key="3">
    <citation type="submission" date="2025-09" db="UniProtKB">
        <authorList>
            <consortium name="Ensembl"/>
        </authorList>
    </citation>
    <scope>IDENTIFICATION</scope>
</reference>
<dbReference type="InterPro" id="IPR013151">
    <property type="entry name" value="Immunoglobulin_dom"/>
</dbReference>
<dbReference type="Pfam" id="PF00530">
    <property type="entry name" value="SRCR"/>
    <property type="match status" value="3"/>
</dbReference>
<evidence type="ECO:0000256" key="4">
    <source>
        <dbReference type="ARBA" id="ARBA00022737"/>
    </source>
</evidence>
<keyword evidence="5 8" id="KW-1015">Disulfide bond</keyword>